<keyword evidence="3" id="KW-0813">Transport</keyword>
<keyword evidence="9" id="KW-0998">Cell outer membrane</keyword>
<keyword evidence="8" id="KW-0472">Membrane</keyword>
<dbReference type="InterPro" id="IPR036998">
    <property type="entry name" value="Porin_LamB_sf"/>
</dbReference>
<gene>
    <name evidence="11" type="ORF">GCM10007916_26330</name>
</gene>
<accession>A0ABQ6E2A0</accession>
<organism evidence="11 12">
    <name type="scientific">Psychromonas marina</name>
    <dbReference type="NCBI Taxonomy" id="88364"/>
    <lineage>
        <taxon>Bacteria</taxon>
        <taxon>Pseudomonadati</taxon>
        <taxon>Pseudomonadota</taxon>
        <taxon>Gammaproteobacteria</taxon>
        <taxon>Alteromonadales</taxon>
        <taxon>Psychromonadaceae</taxon>
        <taxon>Psychromonas</taxon>
    </lineage>
</organism>
<dbReference type="InterPro" id="IPR003192">
    <property type="entry name" value="Porin_LamB"/>
</dbReference>
<dbReference type="InterPro" id="IPR050286">
    <property type="entry name" value="G_neg_Bact_CarbUptk_Porin"/>
</dbReference>
<evidence type="ECO:0000256" key="3">
    <source>
        <dbReference type="ARBA" id="ARBA00022448"/>
    </source>
</evidence>
<dbReference type="RefSeq" id="WP_284204675.1">
    <property type="nucleotide sequence ID" value="NZ_BSPQ01000013.1"/>
</dbReference>
<protein>
    <submittedName>
        <fullName evidence="11">Outer membrane protein S</fullName>
    </submittedName>
</protein>
<evidence type="ECO:0000256" key="4">
    <source>
        <dbReference type="ARBA" id="ARBA00022452"/>
    </source>
</evidence>
<keyword evidence="5" id="KW-0812">Transmembrane</keyword>
<evidence type="ECO:0000256" key="8">
    <source>
        <dbReference type="ARBA" id="ARBA00023136"/>
    </source>
</evidence>
<reference evidence="12" key="1">
    <citation type="journal article" date="2019" name="Int. J. Syst. Evol. Microbiol.">
        <title>The Global Catalogue of Microorganisms (GCM) 10K type strain sequencing project: providing services to taxonomists for standard genome sequencing and annotation.</title>
        <authorList>
            <consortium name="The Broad Institute Genomics Platform"/>
            <consortium name="The Broad Institute Genome Sequencing Center for Infectious Disease"/>
            <person name="Wu L."/>
            <person name="Ma J."/>
        </authorList>
    </citation>
    <scope>NUCLEOTIDE SEQUENCE [LARGE SCALE GENOMIC DNA]</scope>
    <source>
        <strain evidence="12">NBRC 103166</strain>
    </source>
</reference>
<evidence type="ECO:0000256" key="7">
    <source>
        <dbReference type="ARBA" id="ARBA00023114"/>
    </source>
</evidence>
<comment type="caution">
    <text evidence="11">The sequence shown here is derived from an EMBL/GenBank/DDBJ whole genome shotgun (WGS) entry which is preliminary data.</text>
</comment>
<evidence type="ECO:0000313" key="11">
    <source>
        <dbReference type="EMBL" id="GLS91564.1"/>
    </source>
</evidence>
<proteinExistence type="inferred from homology"/>
<evidence type="ECO:0000256" key="1">
    <source>
        <dbReference type="ARBA" id="ARBA00004571"/>
    </source>
</evidence>
<dbReference type="Pfam" id="PF02264">
    <property type="entry name" value="LamB"/>
    <property type="match status" value="1"/>
</dbReference>
<sequence length="433" mass="47033">MKFKLLPLAAAIATTFVPMSLFAADAAEVKAVNPELTQPADPLYDRQQPLVLAEGMPIPDTGLKFTGYARYGFHYSDDVNKYVGAMGQSAGNATGRLGNEGNGGEFQFTKAFIADNGAIWDVAVMLEHWSDNVGLKKFYAGATNVFESQPTAYLWAGRDFHQRPQQGLNDYFWMMHDGQGAGVYNLGLGDIKFDISGVAQASSGTGDSGNYAITTKLHGISVGAAGTLSFLANYGFESDQYYSEADEDAGDGIEGELKNANKSDAFQLAAVLDSSWSMGGTQLILRYAENADNGVFWKTEDLTTWYASFSGNVKSSETFNTEYLVAYHNADNSADVSQSRSNYSAIVRPMMTWNAVHSTWLEAGYSLVDYENAGENSAWKVTLSQNVSFGLAGARPMIRFYATVGSADNEVASKPYQAEQDTLALGAMFESWW</sequence>
<name>A0ABQ6E2A0_9GAMM</name>
<keyword evidence="12" id="KW-1185">Reference proteome</keyword>
<comment type="similarity">
    <text evidence="2">Belongs to the porin LamB (TC 1.B.3) family.</text>
</comment>
<dbReference type="SUPFAM" id="SSF56935">
    <property type="entry name" value="Porins"/>
    <property type="match status" value="1"/>
</dbReference>
<evidence type="ECO:0000313" key="12">
    <source>
        <dbReference type="Proteomes" id="UP001157353"/>
    </source>
</evidence>
<comment type="subcellular location">
    <subcellularLocation>
        <location evidence="1">Cell outer membrane</location>
        <topology evidence="1">Multi-pass membrane protein</topology>
    </subcellularLocation>
</comment>
<keyword evidence="7" id="KW-0626">Porin</keyword>
<keyword evidence="10" id="KW-0732">Signal</keyword>
<dbReference type="Gene3D" id="2.40.170.10">
    <property type="entry name" value="Porin, LamB type"/>
    <property type="match status" value="1"/>
</dbReference>
<keyword evidence="4" id="KW-1134">Transmembrane beta strand</keyword>
<evidence type="ECO:0000256" key="2">
    <source>
        <dbReference type="ARBA" id="ARBA00007055"/>
    </source>
</evidence>
<evidence type="ECO:0000256" key="10">
    <source>
        <dbReference type="SAM" id="SignalP"/>
    </source>
</evidence>
<evidence type="ECO:0000256" key="5">
    <source>
        <dbReference type="ARBA" id="ARBA00022692"/>
    </source>
</evidence>
<dbReference type="PANTHER" id="PTHR38762:SF1">
    <property type="entry name" value="CRYPTIC OUTER MEMBRANE PORIN BGLH-RELATED"/>
    <property type="match status" value="1"/>
</dbReference>
<feature type="chain" id="PRO_5047089102" evidence="10">
    <location>
        <begin position="24"/>
        <end position="433"/>
    </location>
</feature>
<evidence type="ECO:0000256" key="6">
    <source>
        <dbReference type="ARBA" id="ARBA00023065"/>
    </source>
</evidence>
<keyword evidence="6" id="KW-0406">Ion transport</keyword>
<feature type="signal peptide" evidence="10">
    <location>
        <begin position="1"/>
        <end position="23"/>
    </location>
</feature>
<dbReference type="EMBL" id="BSPQ01000013">
    <property type="protein sequence ID" value="GLS91564.1"/>
    <property type="molecule type" value="Genomic_DNA"/>
</dbReference>
<dbReference type="PANTHER" id="PTHR38762">
    <property type="entry name" value="CRYPTIC OUTER MEMBRANE PORIN BGLH-RELATED"/>
    <property type="match status" value="1"/>
</dbReference>
<evidence type="ECO:0000256" key="9">
    <source>
        <dbReference type="ARBA" id="ARBA00023237"/>
    </source>
</evidence>
<dbReference type="Proteomes" id="UP001157353">
    <property type="component" value="Unassembled WGS sequence"/>
</dbReference>